<dbReference type="AlphaFoldDB" id="A0A916VQN4"/>
<dbReference type="PANTHER" id="PTHR37423:SF2">
    <property type="entry name" value="MEMBRANE-BOUND LYTIC MUREIN TRANSGLYCOSYLASE C"/>
    <property type="match status" value="1"/>
</dbReference>
<feature type="domain" description="Transglycosylase SLT" evidence="4">
    <location>
        <begin position="51"/>
        <end position="154"/>
    </location>
</feature>
<sequence length="297" mass="32422">MRLIFILFLLTAPLASPVFGEPPDRQCNTGRWGAIWCIRNDFIAYDTCLAIRNAAALHKLDTGFFARLIWQESRFDPYALSPAGAEGVAQFMPGTAKLRGLGASYNPAEALDHSAHYLAELIGRFGNAGLAAVAYNGGERRAAEFIAETGGLAQETENYVRIITGQSAQDWRDTPPEILDMSLNKDKPFLPACLALARTSRVSKLKSLRPVPTLPPWGVQLASGSTKAKAASSFERNSHACDAEIGKQKPAYIRKKPQVAGRKAYYVARLGAVSRGAAQQLCNRLRKFNCACTVYKN</sequence>
<dbReference type="InterPro" id="IPR023346">
    <property type="entry name" value="Lysozyme-like_dom_sf"/>
</dbReference>
<keyword evidence="5" id="KW-0808">Transferase</keyword>
<dbReference type="RefSeq" id="WP_188674989.1">
    <property type="nucleotide sequence ID" value="NZ_BMKA01000003.1"/>
</dbReference>
<feature type="signal peptide" evidence="3">
    <location>
        <begin position="1"/>
        <end position="20"/>
    </location>
</feature>
<protein>
    <submittedName>
        <fullName evidence="5">Glycosyl transferase</fullName>
    </submittedName>
</protein>
<keyword evidence="6" id="KW-1185">Reference proteome</keyword>
<dbReference type="SUPFAM" id="SSF53955">
    <property type="entry name" value="Lysozyme-like"/>
    <property type="match status" value="1"/>
</dbReference>
<evidence type="ECO:0000256" key="3">
    <source>
        <dbReference type="SAM" id="SignalP"/>
    </source>
</evidence>
<reference evidence="5" key="2">
    <citation type="submission" date="2020-09" db="EMBL/GenBank/DDBJ databases">
        <authorList>
            <person name="Sun Q."/>
            <person name="Zhou Y."/>
        </authorList>
    </citation>
    <scope>NUCLEOTIDE SEQUENCE</scope>
    <source>
        <strain evidence="5">CGMCC 1.15880</strain>
    </source>
</reference>
<evidence type="ECO:0000256" key="1">
    <source>
        <dbReference type="ARBA" id="ARBA00007734"/>
    </source>
</evidence>
<dbReference type="PANTHER" id="PTHR37423">
    <property type="entry name" value="SOLUBLE LYTIC MUREIN TRANSGLYCOSYLASE-RELATED"/>
    <property type="match status" value="1"/>
</dbReference>
<keyword evidence="3" id="KW-0732">Signal</keyword>
<proteinExistence type="inferred from homology"/>
<evidence type="ECO:0000313" key="5">
    <source>
        <dbReference type="EMBL" id="GGA21109.1"/>
    </source>
</evidence>
<name>A0A916VQN4_9RHOB</name>
<evidence type="ECO:0000256" key="2">
    <source>
        <dbReference type="ARBA" id="ARBA00009387"/>
    </source>
</evidence>
<dbReference type="GO" id="GO:0016740">
    <property type="term" value="F:transferase activity"/>
    <property type="evidence" value="ECO:0007669"/>
    <property type="project" value="UniProtKB-KW"/>
</dbReference>
<dbReference type="Pfam" id="PF01464">
    <property type="entry name" value="SLT"/>
    <property type="match status" value="1"/>
</dbReference>
<comment type="similarity">
    <text evidence="1">Belongs to the transglycosylase Slt family.</text>
</comment>
<feature type="chain" id="PRO_5036928127" evidence="3">
    <location>
        <begin position="21"/>
        <end position="297"/>
    </location>
</feature>
<comment type="similarity">
    <text evidence="2">Belongs to the virb1 family.</text>
</comment>
<accession>A0A916VQN4</accession>
<dbReference type="InterPro" id="IPR008258">
    <property type="entry name" value="Transglycosylase_SLT_dom_1"/>
</dbReference>
<dbReference type="EMBL" id="BMKA01000003">
    <property type="protein sequence ID" value="GGA21109.1"/>
    <property type="molecule type" value="Genomic_DNA"/>
</dbReference>
<reference evidence="5" key="1">
    <citation type="journal article" date="2014" name="Int. J. Syst. Evol. Microbiol.">
        <title>Complete genome sequence of Corynebacterium casei LMG S-19264T (=DSM 44701T), isolated from a smear-ripened cheese.</title>
        <authorList>
            <consortium name="US DOE Joint Genome Institute (JGI-PGF)"/>
            <person name="Walter F."/>
            <person name="Albersmeier A."/>
            <person name="Kalinowski J."/>
            <person name="Ruckert C."/>
        </authorList>
    </citation>
    <scope>NUCLEOTIDE SEQUENCE</scope>
    <source>
        <strain evidence="5">CGMCC 1.15880</strain>
    </source>
</reference>
<comment type="caution">
    <text evidence="5">The sequence shown here is derived from an EMBL/GenBank/DDBJ whole genome shotgun (WGS) entry which is preliminary data.</text>
</comment>
<dbReference type="Proteomes" id="UP000628017">
    <property type="component" value="Unassembled WGS sequence"/>
</dbReference>
<dbReference type="Gene3D" id="1.10.530.10">
    <property type="match status" value="1"/>
</dbReference>
<gene>
    <name evidence="5" type="ORF">GCM10011498_22220</name>
</gene>
<evidence type="ECO:0000259" key="4">
    <source>
        <dbReference type="Pfam" id="PF01464"/>
    </source>
</evidence>
<evidence type="ECO:0000313" key="6">
    <source>
        <dbReference type="Proteomes" id="UP000628017"/>
    </source>
</evidence>
<organism evidence="5 6">
    <name type="scientific">Neptunicoccus cionae</name>
    <dbReference type="NCBI Taxonomy" id="2035344"/>
    <lineage>
        <taxon>Bacteria</taxon>
        <taxon>Pseudomonadati</taxon>
        <taxon>Pseudomonadota</taxon>
        <taxon>Alphaproteobacteria</taxon>
        <taxon>Rhodobacterales</taxon>
        <taxon>Paracoccaceae</taxon>
        <taxon>Neptunicoccus</taxon>
    </lineage>
</organism>